<dbReference type="EMBL" id="ASGP02000002">
    <property type="protein sequence ID" value="KAH9522921.1"/>
    <property type="molecule type" value="Genomic_DNA"/>
</dbReference>
<organism evidence="1 2">
    <name type="scientific">Dermatophagoides farinae</name>
    <name type="common">American house dust mite</name>
    <dbReference type="NCBI Taxonomy" id="6954"/>
    <lineage>
        <taxon>Eukaryota</taxon>
        <taxon>Metazoa</taxon>
        <taxon>Ecdysozoa</taxon>
        <taxon>Arthropoda</taxon>
        <taxon>Chelicerata</taxon>
        <taxon>Arachnida</taxon>
        <taxon>Acari</taxon>
        <taxon>Acariformes</taxon>
        <taxon>Sarcoptiformes</taxon>
        <taxon>Astigmata</taxon>
        <taxon>Psoroptidia</taxon>
        <taxon>Analgoidea</taxon>
        <taxon>Pyroglyphidae</taxon>
        <taxon>Dermatophagoidinae</taxon>
        <taxon>Dermatophagoides</taxon>
    </lineage>
</organism>
<keyword evidence="2" id="KW-1185">Reference proteome</keyword>
<reference evidence="1" key="2">
    <citation type="journal article" date="2022" name="Res Sq">
        <title>Comparative Genomics Reveals Insights into the Divergent Evolution of Astigmatic Mites and Household Pest Adaptations.</title>
        <authorList>
            <person name="Xiong Q."/>
            <person name="Wan A.T.-Y."/>
            <person name="Liu X.-Y."/>
            <person name="Fung C.S.-H."/>
            <person name="Xiao X."/>
            <person name="Malainual N."/>
            <person name="Hou J."/>
            <person name="Wang L."/>
            <person name="Wang M."/>
            <person name="Yang K."/>
            <person name="Cui Y."/>
            <person name="Leung E."/>
            <person name="Nong W."/>
            <person name="Shin S.-K."/>
            <person name="Au S."/>
            <person name="Jeong K.Y."/>
            <person name="Chew F.T."/>
            <person name="Hui J."/>
            <person name="Leung T.F."/>
            <person name="Tungtrongchitr A."/>
            <person name="Zhong N."/>
            <person name="Liu Z."/>
            <person name="Tsui S."/>
        </authorList>
    </citation>
    <scope>NUCLEOTIDE SEQUENCE</scope>
    <source>
        <strain evidence="1">Derf</strain>
        <tissue evidence="1">Whole organism</tissue>
    </source>
</reference>
<name>A0A922I8Y0_DERFA</name>
<protein>
    <submittedName>
        <fullName evidence="1">Uncharacterized protein</fullName>
    </submittedName>
</protein>
<proteinExistence type="predicted"/>
<evidence type="ECO:0000313" key="2">
    <source>
        <dbReference type="Proteomes" id="UP000790347"/>
    </source>
</evidence>
<dbReference type="AlphaFoldDB" id="A0A922I8Y0"/>
<evidence type="ECO:0000313" key="1">
    <source>
        <dbReference type="EMBL" id="KAH9522921.1"/>
    </source>
</evidence>
<accession>A0A922I8Y0</accession>
<dbReference type="Proteomes" id="UP000790347">
    <property type="component" value="Unassembled WGS sequence"/>
</dbReference>
<gene>
    <name evidence="1" type="ORF">DERF_006474</name>
</gene>
<comment type="caution">
    <text evidence="1">The sequence shown here is derived from an EMBL/GenBank/DDBJ whole genome shotgun (WGS) entry which is preliminary data.</text>
</comment>
<sequence length="107" mass="12501">MNEFIPHTQLIDQGKFKVVVVVVTDHYSHHLIRMLMINNSNDNQVQKSKKNLYLECSSYVHLILFKYDDDGQINNLYASSSIQQTQKQNTIVIWGEEEDPFTMVINL</sequence>
<reference evidence="1" key="1">
    <citation type="submission" date="2013-05" db="EMBL/GenBank/DDBJ databases">
        <authorList>
            <person name="Yim A.K.Y."/>
            <person name="Chan T.F."/>
            <person name="Ji K.M."/>
            <person name="Liu X.Y."/>
            <person name="Zhou J.W."/>
            <person name="Li R.Q."/>
            <person name="Yang K.Y."/>
            <person name="Li J."/>
            <person name="Li M."/>
            <person name="Law P.T.W."/>
            <person name="Wu Y.L."/>
            <person name="Cai Z.L."/>
            <person name="Qin H."/>
            <person name="Bao Y."/>
            <person name="Leung R.K.K."/>
            <person name="Ng P.K.S."/>
            <person name="Zou J."/>
            <person name="Zhong X.J."/>
            <person name="Ran P.X."/>
            <person name="Zhong N.S."/>
            <person name="Liu Z.G."/>
            <person name="Tsui S.K.W."/>
        </authorList>
    </citation>
    <scope>NUCLEOTIDE SEQUENCE</scope>
    <source>
        <strain evidence="1">Derf</strain>
        <tissue evidence="1">Whole organism</tissue>
    </source>
</reference>